<accession>A0A2T6BHK3</accession>
<evidence type="ECO:0000256" key="2">
    <source>
        <dbReference type="ARBA" id="ARBA00023125"/>
    </source>
</evidence>
<dbReference type="AlphaFoldDB" id="A0A2T6BHK3"/>
<dbReference type="PROSITE" id="PS50977">
    <property type="entry name" value="HTH_TETR_2"/>
    <property type="match status" value="1"/>
</dbReference>
<dbReference type="SUPFAM" id="SSF46689">
    <property type="entry name" value="Homeodomain-like"/>
    <property type="match status" value="1"/>
</dbReference>
<sequence length="193" mass="20385">MKNQDARRAEIEDVALRVLAERGYDGASMLTIAKAAKASNETLYRWYGDKAGLFGEIVKGNAAQTQATLDAAIEGDDTVERALAALAPVLLGLLVGERSVLLNRAAASDPSGVLGQLIAKGGREAVFPRIIALMTEIDPDRAGTLAGWFLSLLVGDLQVRRIIGTLPPLSAEEISARADAALEAFWVLAAQSS</sequence>
<proteinExistence type="predicted"/>
<protein>
    <submittedName>
        <fullName evidence="6">TetR family transcriptional regulator</fullName>
    </submittedName>
</protein>
<evidence type="ECO:0000313" key="7">
    <source>
        <dbReference type="Proteomes" id="UP000243978"/>
    </source>
</evidence>
<dbReference type="Proteomes" id="UP000243978">
    <property type="component" value="Unassembled WGS sequence"/>
</dbReference>
<keyword evidence="3" id="KW-0804">Transcription</keyword>
<dbReference type="PRINTS" id="PR00455">
    <property type="entry name" value="HTHTETR"/>
</dbReference>
<gene>
    <name evidence="6" type="ORF">C8N43_0192</name>
</gene>
<dbReference type="Pfam" id="PF00440">
    <property type="entry name" value="TetR_N"/>
    <property type="match status" value="1"/>
</dbReference>
<dbReference type="Gene3D" id="1.10.10.60">
    <property type="entry name" value="Homeodomain-like"/>
    <property type="match status" value="1"/>
</dbReference>
<comment type="caution">
    <text evidence="6">The sequence shown here is derived from an EMBL/GenBank/DDBJ whole genome shotgun (WGS) entry which is preliminary data.</text>
</comment>
<keyword evidence="7" id="KW-1185">Reference proteome</keyword>
<dbReference type="PANTHER" id="PTHR30055">
    <property type="entry name" value="HTH-TYPE TRANSCRIPTIONAL REGULATOR RUTR"/>
    <property type="match status" value="1"/>
</dbReference>
<dbReference type="PANTHER" id="PTHR30055:SF234">
    <property type="entry name" value="HTH-TYPE TRANSCRIPTIONAL REGULATOR BETI"/>
    <property type="match status" value="1"/>
</dbReference>
<dbReference type="InterPro" id="IPR009057">
    <property type="entry name" value="Homeodomain-like_sf"/>
</dbReference>
<keyword evidence="2 4" id="KW-0238">DNA-binding</keyword>
<feature type="domain" description="HTH tetR-type" evidence="5">
    <location>
        <begin position="5"/>
        <end position="65"/>
    </location>
</feature>
<evidence type="ECO:0000256" key="1">
    <source>
        <dbReference type="ARBA" id="ARBA00023015"/>
    </source>
</evidence>
<name>A0A2T6BHK3_9RHOB</name>
<evidence type="ECO:0000313" key="6">
    <source>
        <dbReference type="EMBL" id="PTX55553.1"/>
    </source>
</evidence>
<organism evidence="6 7">
    <name type="scientific">Litoreibacter ponti</name>
    <dbReference type="NCBI Taxonomy" id="1510457"/>
    <lineage>
        <taxon>Bacteria</taxon>
        <taxon>Pseudomonadati</taxon>
        <taxon>Pseudomonadota</taxon>
        <taxon>Alphaproteobacteria</taxon>
        <taxon>Rhodobacterales</taxon>
        <taxon>Roseobacteraceae</taxon>
        <taxon>Litoreibacter</taxon>
    </lineage>
</organism>
<dbReference type="EMBL" id="QBKS01000001">
    <property type="protein sequence ID" value="PTX55553.1"/>
    <property type="molecule type" value="Genomic_DNA"/>
</dbReference>
<dbReference type="Gene3D" id="1.10.357.10">
    <property type="entry name" value="Tetracycline Repressor, domain 2"/>
    <property type="match status" value="1"/>
</dbReference>
<evidence type="ECO:0000256" key="3">
    <source>
        <dbReference type="ARBA" id="ARBA00023163"/>
    </source>
</evidence>
<evidence type="ECO:0000256" key="4">
    <source>
        <dbReference type="PROSITE-ProRule" id="PRU00335"/>
    </source>
</evidence>
<feature type="DNA-binding region" description="H-T-H motif" evidence="4">
    <location>
        <begin position="28"/>
        <end position="47"/>
    </location>
</feature>
<dbReference type="GO" id="GO:0000976">
    <property type="term" value="F:transcription cis-regulatory region binding"/>
    <property type="evidence" value="ECO:0007669"/>
    <property type="project" value="TreeGrafter"/>
</dbReference>
<evidence type="ECO:0000259" key="5">
    <source>
        <dbReference type="PROSITE" id="PS50977"/>
    </source>
</evidence>
<dbReference type="GO" id="GO:0003700">
    <property type="term" value="F:DNA-binding transcription factor activity"/>
    <property type="evidence" value="ECO:0007669"/>
    <property type="project" value="TreeGrafter"/>
</dbReference>
<keyword evidence="1" id="KW-0805">Transcription regulation</keyword>
<dbReference type="InterPro" id="IPR050109">
    <property type="entry name" value="HTH-type_TetR-like_transc_reg"/>
</dbReference>
<reference evidence="6 7" key="1">
    <citation type="submission" date="2018-04" db="EMBL/GenBank/DDBJ databases">
        <title>Genomic Encyclopedia of Archaeal and Bacterial Type Strains, Phase II (KMG-II): from individual species to whole genera.</title>
        <authorList>
            <person name="Goeker M."/>
        </authorList>
    </citation>
    <scope>NUCLEOTIDE SEQUENCE [LARGE SCALE GENOMIC DNA]</scope>
    <source>
        <strain evidence="6 7">DSM 100977</strain>
    </source>
</reference>
<dbReference type="RefSeq" id="WP_245912864.1">
    <property type="nucleotide sequence ID" value="NZ_QBKS01000001.1"/>
</dbReference>
<dbReference type="InterPro" id="IPR001647">
    <property type="entry name" value="HTH_TetR"/>
</dbReference>